<protein>
    <submittedName>
        <fullName evidence="2">Hypothetical_protein</fullName>
    </submittedName>
</protein>
<comment type="caution">
    <text evidence="1">The sequence shown here is derived from an EMBL/GenBank/DDBJ whole genome shotgun (WGS) entry which is preliminary data.</text>
</comment>
<evidence type="ECO:0000313" key="3">
    <source>
        <dbReference type="Proteomes" id="UP001642409"/>
    </source>
</evidence>
<evidence type="ECO:0000313" key="2">
    <source>
        <dbReference type="EMBL" id="CAL6040709.1"/>
    </source>
</evidence>
<reference evidence="2 3" key="2">
    <citation type="submission" date="2024-07" db="EMBL/GenBank/DDBJ databases">
        <authorList>
            <person name="Akdeniz Z."/>
        </authorList>
    </citation>
    <scope>NUCLEOTIDE SEQUENCE [LARGE SCALE GENOMIC DNA]</scope>
</reference>
<dbReference type="AlphaFoldDB" id="A0AA86QNC8"/>
<gene>
    <name evidence="2" type="ORF">HINF_LOCUS38466</name>
    <name evidence="1" type="ORF">HINF_LOCUS47472</name>
</gene>
<proteinExistence type="predicted"/>
<reference evidence="1" key="1">
    <citation type="submission" date="2023-06" db="EMBL/GenBank/DDBJ databases">
        <authorList>
            <person name="Kurt Z."/>
        </authorList>
    </citation>
    <scope>NUCLEOTIDE SEQUENCE</scope>
</reference>
<dbReference type="EMBL" id="CAXDID020000146">
    <property type="protein sequence ID" value="CAL6040709.1"/>
    <property type="molecule type" value="Genomic_DNA"/>
</dbReference>
<organism evidence="1">
    <name type="scientific">Hexamita inflata</name>
    <dbReference type="NCBI Taxonomy" id="28002"/>
    <lineage>
        <taxon>Eukaryota</taxon>
        <taxon>Metamonada</taxon>
        <taxon>Diplomonadida</taxon>
        <taxon>Hexamitidae</taxon>
        <taxon>Hexamitinae</taxon>
        <taxon>Hexamita</taxon>
    </lineage>
</organism>
<dbReference type="Proteomes" id="UP001642409">
    <property type="component" value="Unassembled WGS sequence"/>
</dbReference>
<dbReference type="EMBL" id="CATOUU010000924">
    <property type="protein sequence ID" value="CAI9959827.1"/>
    <property type="molecule type" value="Genomic_DNA"/>
</dbReference>
<name>A0AA86QNC8_9EUKA</name>
<keyword evidence="3" id="KW-1185">Reference proteome</keyword>
<accession>A0AA86QNC8</accession>
<sequence>MVIPKSQHRTRMWYIIYKMSGYKYESFYNDKIQMNSLYRVENVFYYYCFNSCGVLFQWRGGLSSNHVILRLVHRAEHQQSSQCDAAQLLRQRALPQGSSVCSGKSLQSLVDTWQANSLISRTQCRCSEERVESPDYRHTCLRI</sequence>
<evidence type="ECO:0000313" key="1">
    <source>
        <dbReference type="EMBL" id="CAI9959827.1"/>
    </source>
</evidence>